<dbReference type="OMA" id="VCERLCY"/>
<evidence type="ECO:0000313" key="3">
    <source>
        <dbReference type="Proteomes" id="UP001652680"/>
    </source>
</evidence>
<dbReference type="OrthoDB" id="7848271at2759"/>
<accession>A0A6P4ESM3</accession>
<organism evidence="4">
    <name type="scientific">Drosophila rhopaloa</name>
    <name type="common">Fruit fly</name>
    <dbReference type="NCBI Taxonomy" id="1041015"/>
    <lineage>
        <taxon>Eukaryota</taxon>
        <taxon>Metazoa</taxon>
        <taxon>Ecdysozoa</taxon>
        <taxon>Arthropoda</taxon>
        <taxon>Hexapoda</taxon>
        <taxon>Insecta</taxon>
        <taxon>Pterygota</taxon>
        <taxon>Neoptera</taxon>
        <taxon>Endopterygota</taxon>
        <taxon>Diptera</taxon>
        <taxon>Brachycera</taxon>
        <taxon>Muscomorpha</taxon>
        <taxon>Ephydroidea</taxon>
        <taxon>Drosophilidae</taxon>
        <taxon>Drosophila</taxon>
        <taxon>Sophophora</taxon>
    </lineage>
</organism>
<evidence type="ECO:0000313" key="2">
    <source>
        <dbReference type="EnsemblMetazoa" id="XP_016979699.1"/>
    </source>
</evidence>
<evidence type="ECO:0000256" key="1">
    <source>
        <dbReference type="SAM" id="SignalP"/>
    </source>
</evidence>
<dbReference type="AlphaFoldDB" id="A0A6P4ESM3"/>
<protein>
    <submittedName>
        <fullName evidence="4">Uncharacterized protein LOC108045036</fullName>
    </submittedName>
</protein>
<keyword evidence="3" id="KW-1185">Reference proteome</keyword>
<reference evidence="2" key="3">
    <citation type="submission" date="2025-05" db="UniProtKB">
        <authorList>
            <consortium name="EnsemblMetazoa"/>
        </authorList>
    </citation>
    <scope>IDENTIFICATION</scope>
</reference>
<name>A0A6P4ESM3_DRORH</name>
<dbReference type="RefSeq" id="XP_016979699.1">
    <property type="nucleotide sequence ID" value="XM_017124210.1"/>
</dbReference>
<feature type="signal peptide" evidence="1">
    <location>
        <begin position="1"/>
        <end position="26"/>
    </location>
</feature>
<proteinExistence type="predicted"/>
<evidence type="ECO:0000313" key="4">
    <source>
        <dbReference type="RefSeq" id="XP_016979699.1"/>
    </source>
</evidence>
<reference evidence="4" key="2">
    <citation type="submission" date="2025-04" db="UniProtKB">
        <authorList>
            <consortium name="RefSeq"/>
        </authorList>
    </citation>
    <scope>IDENTIFICATION</scope>
</reference>
<reference evidence="3" key="1">
    <citation type="journal article" date="2021" name="Elife">
        <title>Highly contiguous assemblies of 101 drosophilid genomes.</title>
        <authorList>
            <person name="Kim B.Y."/>
            <person name="Wang J.R."/>
            <person name="Miller D.E."/>
            <person name="Barmina O."/>
            <person name="Delaney E."/>
            <person name="Thompson A."/>
            <person name="Comeault A.A."/>
            <person name="Peede D."/>
            <person name="D'Agostino E.R."/>
            <person name="Pelaez J."/>
            <person name="Aguilar J.M."/>
            <person name="Haji D."/>
            <person name="Matsunaga T."/>
            <person name="Armstrong E.E."/>
            <person name="Zych M."/>
            <person name="Ogawa Y."/>
            <person name="Stamenkovic-Radak M."/>
            <person name="Jelic M."/>
            <person name="Veselinovic M.S."/>
            <person name="Tanaskovic M."/>
            <person name="Eric P."/>
            <person name="Gao J.J."/>
            <person name="Katoh T.K."/>
            <person name="Toda M.J."/>
            <person name="Watabe H."/>
            <person name="Watada M."/>
            <person name="Davis J.S."/>
            <person name="Moyle L.C."/>
            <person name="Manoli G."/>
            <person name="Bertolini E."/>
            <person name="Kostal V."/>
            <person name="Hawley R.S."/>
            <person name="Takahashi A."/>
            <person name="Jones C.D."/>
            <person name="Price D.K."/>
            <person name="Whiteman N."/>
            <person name="Kopp A."/>
            <person name="Matute D.R."/>
            <person name="Petrov D.A."/>
        </authorList>
    </citation>
    <scope>NUCLEOTIDE SEQUENCE [LARGE SCALE GENOMIC DNA]</scope>
</reference>
<dbReference type="GeneID" id="108045036"/>
<gene>
    <name evidence="4" type="primary">LOC108045036</name>
    <name evidence="2" type="synonym">108045036</name>
</gene>
<dbReference type="Proteomes" id="UP001652680">
    <property type="component" value="Unassembled WGS sequence"/>
</dbReference>
<feature type="chain" id="PRO_5028454348" evidence="1">
    <location>
        <begin position="27"/>
        <end position="93"/>
    </location>
</feature>
<sequence length="93" mass="10143">MDLYRCPLLLLAALLSSLLASLPAQAQILGRGHCRPTLIRVQVGGTVCERLCYRRDYRGPPLLCRRVHSSGLVPVCGNGCCLSGPNCMQLLYT</sequence>
<keyword evidence="1" id="KW-0732">Signal</keyword>
<dbReference type="EnsemblMetazoa" id="XM_017124210.1">
    <property type="protein sequence ID" value="XP_016979699.1"/>
    <property type="gene ID" value="LOC108045036"/>
</dbReference>